<dbReference type="GO" id="GO:0030975">
    <property type="term" value="F:thiamine binding"/>
    <property type="evidence" value="ECO:0007669"/>
    <property type="project" value="TreeGrafter"/>
</dbReference>
<dbReference type="SUPFAM" id="SSF53850">
    <property type="entry name" value="Periplasmic binding protein-like II"/>
    <property type="match status" value="1"/>
</dbReference>
<protein>
    <submittedName>
        <fullName evidence="4">ABC transporter substrate-binding protein</fullName>
    </submittedName>
</protein>
<feature type="region of interest" description="Disordered" evidence="2">
    <location>
        <begin position="107"/>
        <end position="130"/>
    </location>
</feature>
<dbReference type="EMBL" id="SMJZ01000028">
    <property type="protein sequence ID" value="TDC08407.1"/>
    <property type="molecule type" value="Genomic_DNA"/>
</dbReference>
<evidence type="ECO:0000256" key="3">
    <source>
        <dbReference type="SAM" id="SignalP"/>
    </source>
</evidence>
<keyword evidence="1 3" id="KW-0732">Signal</keyword>
<dbReference type="PROSITE" id="PS51257">
    <property type="entry name" value="PROKAR_LIPOPROTEIN"/>
    <property type="match status" value="1"/>
</dbReference>
<organism evidence="4 5">
    <name type="scientific">Nonomuraea longispora</name>
    <dbReference type="NCBI Taxonomy" id="1848320"/>
    <lineage>
        <taxon>Bacteria</taxon>
        <taxon>Bacillati</taxon>
        <taxon>Actinomycetota</taxon>
        <taxon>Actinomycetes</taxon>
        <taxon>Streptosporangiales</taxon>
        <taxon>Streptosporangiaceae</taxon>
        <taxon>Nonomuraea</taxon>
    </lineage>
</organism>
<dbReference type="AlphaFoldDB" id="A0A4R4NLG8"/>
<dbReference type="Pfam" id="PF13416">
    <property type="entry name" value="SBP_bac_8"/>
    <property type="match status" value="1"/>
</dbReference>
<dbReference type="PANTHER" id="PTHR30006">
    <property type="entry name" value="THIAMINE-BINDING PERIPLASMIC PROTEIN-RELATED"/>
    <property type="match status" value="1"/>
</dbReference>
<keyword evidence="5" id="KW-1185">Reference proteome</keyword>
<proteinExistence type="predicted"/>
<evidence type="ECO:0000313" key="5">
    <source>
        <dbReference type="Proteomes" id="UP000295157"/>
    </source>
</evidence>
<feature type="signal peptide" evidence="3">
    <location>
        <begin position="1"/>
        <end position="21"/>
    </location>
</feature>
<feature type="chain" id="PRO_5039034413" evidence="3">
    <location>
        <begin position="22"/>
        <end position="356"/>
    </location>
</feature>
<dbReference type="GO" id="GO:0030288">
    <property type="term" value="C:outer membrane-bounded periplasmic space"/>
    <property type="evidence" value="ECO:0007669"/>
    <property type="project" value="TreeGrafter"/>
</dbReference>
<dbReference type="Gene3D" id="3.40.190.10">
    <property type="entry name" value="Periplasmic binding protein-like II"/>
    <property type="match status" value="2"/>
</dbReference>
<gene>
    <name evidence="4" type="ORF">E1267_10335</name>
</gene>
<dbReference type="OrthoDB" id="9769319at2"/>
<sequence length="356" mass="38363">MKLKPLAGGLLAIALATVAGCSGSSSTPTNNAPDSGTITVKGYSGIFEDVFKKSVIEPFQKKYPKIKVKFVGSANSAENLASLRAARNSPDTDVSIMDISTSGTGNKSEVFQPLDPAKVPNMKDIDPRGKVEGNYGPAVTFDSLVLLYNESVSPAPTSWNALWDPKYKGKVVVPAQPDIQGAGLMLIENAKAGGDYTKSVDQGVARLKQLAPNVQTWSPQPDSYTLVQSGTAALAVGWNARGQYYADESHGKLKVAIVDEQTIFQINTINLVKDSPSPAAAQTFINYTLSPESQESFTEAMYYAPTNTKAKPSEKALKRTSLDPAKSAEILQVDWTQVAANREKWTQLWRREILAS</sequence>
<reference evidence="4 5" key="1">
    <citation type="submission" date="2019-02" db="EMBL/GenBank/DDBJ databases">
        <title>Draft genome sequences of novel Actinobacteria.</title>
        <authorList>
            <person name="Sahin N."/>
            <person name="Ay H."/>
            <person name="Saygin H."/>
        </authorList>
    </citation>
    <scope>NUCLEOTIDE SEQUENCE [LARGE SCALE GENOMIC DNA]</scope>
    <source>
        <strain evidence="4 5">KC201</strain>
    </source>
</reference>
<dbReference type="PANTHER" id="PTHR30006:SF2">
    <property type="entry name" value="ABC TRANSPORTER SUBSTRATE-BINDING PROTEIN"/>
    <property type="match status" value="1"/>
</dbReference>
<dbReference type="GO" id="GO:0030976">
    <property type="term" value="F:thiamine pyrophosphate binding"/>
    <property type="evidence" value="ECO:0007669"/>
    <property type="project" value="TreeGrafter"/>
</dbReference>
<name>A0A4R4NLG8_9ACTN</name>
<evidence type="ECO:0000256" key="1">
    <source>
        <dbReference type="ARBA" id="ARBA00022729"/>
    </source>
</evidence>
<dbReference type="GO" id="GO:0015888">
    <property type="term" value="P:thiamine transport"/>
    <property type="evidence" value="ECO:0007669"/>
    <property type="project" value="TreeGrafter"/>
</dbReference>
<dbReference type="Proteomes" id="UP000295157">
    <property type="component" value="Unassembled WGS sequence"/>
</dbReference>
<evidence type="ECO:0000256" key="2">
    <source>
        <dbReference type="SAM" id="MobiDB-lite"/>
    </source>
</evidence>
<dbReference type="RefSeq" id="WP_132332195.1">
    <property type="nucleotide sequence ID" value="NZ_SMJZ01000028.1"/>
</dbReference>
<comment type="caution">
    <text evidence="4">The sequence shown here is derived from an EMBL/GenBank/DDBJ whole genome shotgun (WGS) entry which is preliminary data.</text>
</comment>
<dbReference type="CDD" id="cd13589">
    <property type="entry name" value="PBP2_polyamine_RpCGA009"/>
    <property type="match status" value="1"/>
</dbReference>
<dbReference type="InterPro" id="IPR006059">
    <property type="entry name" value="SBP"/>
</dbReference>
<accession>A0A4R4NLG8</accession>
<feature type="compositionally biased region" description="Basic and acidic residues" evidence="2">
    <location>
        <begin position="121"/>
        <end position="130"/>
    </location>
</feature>
<evidence type="ECO:0000313" key="4">
    <source>
        <dbReference type="EMBL" id="TDC08407.1"/>
    </source>
</evidence>